<dbReference type="AlphaFoldDB" id="A0A5D8QHW4"/>
<feature type="compositionally biased region" description="Low complexity" evidence="1">
    <location>
        <begin position="28"/>
        <end position="41"/>
    </location>
</feature>
<dbReference type="Pfam" id="PF04392">
    <property type="entry name" value="ABC_sub_bind"/>
    <property type="match status" value="1"/>
</dbReference>
<organism evidence="2 3">
    <name type="scientific">Calorimonas adulescens</name>
    <dbReference type="NCBI Taxonomy" id="2606906"/>
    <lineage>
        <taxon>Bacteria</taxon>
        <taxon>Bacillati</taxon>
        <taxon>Bacillota</taxon>
        <taxon>Clostridia</taxon>
        <taxon>Thermoanaerobacterales</taxon>
        <taxon>Thermoanaerobacteraceae</taxon>
        <taxon>Calorimonas</taxon>
    </lineage>
</organism>
<reference evidence="2 3" key="1">
    <citation type="submission" date="2019-08" db="EMBL/GenBank/DDBJ databases">
        <title>Calorimonas adulescens gen. nov., sp. nov., an anaerobic thermophilic bacterium from Sakhalin hot spring.</title>
        <authorList>
            <person name="Khomyakova M.A."/>
            <person name="Merkel A.Y."/>
            <person name="Novikov A."/>
            <person name="Bonch-Osmolovskaya E.A."/>
            <person name="Slobodkin A.I."/>
        </authorList>
    </citation>
    <scope>NUCLEOTIDE SEQUENCE [LARGE SCALE GENOMIC DNA]</scope>
    <source>
        <strain evidence="2 3">A05MB</strain>
    </source>
</reference>
<dbReference type="InterPro" id="IPR007487">
    <property type="entry name" value="ABC_transpt-TYRBP-like"/>
</dbReference>
<accession>A0A5D8QHW4</accession>
<evidence type="ECO:0000313" key="3">
    <source>
        <dbReference type="Proteomes" id="UP000322976"/>
    </source>
</evidence>
<dbReference type="Proteomes" id="UP000322976">
    <property type="component" value="Unassembled WGS sequence"/>
</dbReference>
<proteinExistence type="predicted"/>
<dbReference type="SUPFAM" id="SSF53822">
    <property type="entry name" value="Periplasmic binding protein-like I"/>
    <property type="match status" value="1"/>
</dbReference>
<dbReference type="InterPro" id="IPR028082">
    <property type="entry name" value="Peripla_BP_I"/>
</dbReference>
<dbReference type="CDD" id="cd06325">
    <property type="entry name" value="PBP1_ABC_unchar_transporter"/>
    <property type="match status" value="1"/>
</dbReference>
<name>A0A5D8QHW4_9THEO</name>
<evidence type="ECO:0000313" key="2">
    <source>
        <dbReference type="EMBL" id="TZE82888.1"/>
    </source>
</evidence>
<sequence>MVKTVKAILIILIITVLFVSGCGANQSAQQSSGQSQTAESSNQQTASNEASTEIKTIGVIQLVEHPALDAAREGFMDGLKQAGFTEDKVKIDVKNAQGDFATAQNIAEGFKDENVDLIYAIATPAVQAAYNVTKDIPIVFAAVTDPVSAKVVESLDKPNTNVTGVSDMTPVEEQLKLLKQILPDAKNVGIMYNAGEINSVVQVDMAKKAAPALGLNLVEATVSTSGEVSQAAQSLVGRVDAIYIPTDNTIASSIQAVAKVANANKIPVIASEEGMVSGGALITKGINYYNLGVDAGKIAAEILNGKKPADIPVMLPQNMDIVVNKTTMGILGIKLPDDILKESKTVE</sequence>
<dbReference type="PANTHER" id="PTHR35271">
    <property type="entry name" value="ABC TRANSPORTER, SUBSTRATE-BINDING LIPOPROTEIN-RELATED"/>
    <property type="match status" value="1"/>
</dbReference>
<feature type="region of interest" description="Disordered" evidence="1">
    <location>
        <begin position="28"/>
        <end position="48"/>
    </location>
</feature>
<dbReference type="RefSeq" id="WP_149544447.1">
    <property type="nucleotide sequence ID" value="NZ_VTPS01000003.1"/>
</dbReference>
<dbReference type="EMBL" id="VTPS01000003">
    <property type="protein sequence ID" value="TZE82888.1"/>
    <property type="molecule type" value="Genomic_DNA"/>
</dbReference>
<comment type="caution">
    <text evidence="2">The sequence shown here is derived from an EMBL/GenBank/DDBJ whole genome shotgun (WGS) entry which is preliminary data.</text>
</comment>
<protein>
    <submittedName>
        <fullName evidence="2">ABC transporter substrate-binding protein</fullName>
    </submittedName>
</protein>
<dbReference type="PANTHER" id="PTHR35271:SF1">
    <property type="entry name" value="ABC TRANSPORTER, SUBSTRATE-BINDING LIPOPROTEIN"/>
    <property type="match status" value="1"/>
</dbReference>
<gene>
    <name evidence="2" type="ORF">FWJ32_02740</name>
</gene>
<dbReference type="PROSITE" id="PS51257">
    <property type="entry name" value="PROKAR_LIPOPROTEIN"/>
    <property type="match status" value="1"/>
</dbReference>
<dbReference type="Gene3D" id="3.40.50.2300">
    <property type="match status" value="2"/>
</dbReference>
<keyword evidence="3" id="KW-1185">Reference proteome</keyword>
<evidence type="ECO:0000256" key="1">
    <source>
        <dbReference type="SAM" id="MobiDB-lite"/>
    </source>
</evidence>